<evidence type="ECO:0000256" key="1">
    <source>
        <dbReference type="ARBA" id="ARBA00004651"/>
    </source>
</evidence>
<feature type="transmembrane region" description="Helical" evidence="7">
    <location>
        <begin position="291"/>
        <end position="312"/>
    </location>
</feature>
<dbReference type="EMBL" id="JBBKAM010000004">
    <property type="protein sequence ID" value="MEJ8646261.1"/>
    <property type="molecule type" value="Genomic_DNA"/>
</dbReference>
<dbReference type="InterPro" id="IPR036259">
    <property type="entry name" value="MFS_trans_sf"/>
</dbReference>
<evidence type="ECO:0000256" key="7">
    <source>
        <dbReference type="SAM" id="Phobius"/>
    </source>
</evidence>
<feature type="compositionally biased region" description="Polar residues" evidence="6">
    <location>
        <begin position="452"/>
        <end position="461"/>
    </location>
</feature>
<dbReference type="Pfam" id="PF07690">
    <property type="entry name" value="MFS_1"/>
    <property type="match status" value="1"/>
</dbReference>
<organism evidence="8 9">
    <name type="scientific">Streptomyces caledonius</name>
    <dbReference type="NCBI Taxonomy" id="3134107"/>
    <lineage>
        <taxon>Bacteria</taxon>
        <taxon>Bacillati</taxon>
        <taxon>Actinomycetota</taxon>
        <taxon>Actinomycetes</taxon>
        <taxon>Kitasatosporales</taxon>
        <taxon>Streptomycetaceae</taxon>
        <taxon>Streptomyces</taxon>
    </lineage>
</organism>
<accession>A0ABU8UED1</accession>
<dbReference type="CDD" id="cd06173">
    <property type="entry name" value="MFS_MefA_like"/>
    <property type="match status" value="1"/>
</dbReference>
<evidence type="ECO:0000313" key="8">
    <source>
        <dbReference type="EMBL" id="MEJ8646261.1"/>
    </source>
</evidence>
<proteinExistence type="predicted"/>
<protein>
    <submittedName>
        <fullName evidence="8">MFS transporter</fullName>
    </submittedName>
</protein>
<evidence type="ECO:0000256" key="4">
    <source>
        <dbReference type="ARBA" id="ARBA00022989"/>
    </source>
</evidence>
<comment type="caution">
    <text evidence="8">The sequence shown here is derived from an EMBL/GenBank/DDBJ whole genome shotgun (WGS) entry which is preliminary data.</text>
</comment>
<feature type="transmembrane region" description="Helical" evidence="7">
    <location>
        <begin position="347"/>
        <end position="370"/>
    </location>
</feature>
<keyword evidence="5 7" id="KW-0472">Membrane</keyword>
<evidence type="ECO:0000256" key="2">
    <source>
        <dbReference type="ARBA" id="ARBA00022475"/>
    </source>
</evidence>
<feature type="compositionally biased region" description="Low complexity" evidence="6">
    <location>
        <begin position="11"/>
        <end position="23"/>
    </location>
</feature>
<feature type="transmembrane region" description="Helical" evidence="7">
    <location>
        <begin position="77"/>
        <end position="100"/>
    </location>
</feature>
<dbReference type="InterPro" id="IPR011701">
    <property type="entry name" value="MFS"/>
</dbReference>
<dbReference type="Proteomes" id="UP001382904">
    <property type="component" value="Unassembled WGS sequence"/>
</dbReference>
<evidence type="ECO:0000313" key="9">
    <source>
        <dbReference type="Proteomes" id="UP001382904"/>
    </source>
</evidence>
<name>A0ABU8UED1_9ACTN</name>
<dbReference type="PANTHER" id="PTHR23513:SF6">
    <property type="entry name" value="MAJOR FACILITATOR SUPERFAMILY ASSOCIATED DOMAIN-CONTAINING PROTEIN"/>
    <property type="match status" value="1"/>
</dbReference>
<feature type="transmembrane region" description="Helical" evidence="7">
    <location>
        <begin position="196"/>
        <end position="217"/>
    </location>
</feature>
<feature type="region of interest" description="Disordered" evidence="6">
    <location>
        <begin position="436"/>
        <end position="461"/>
    </location>
</feature>
<feature type="transmembrane region" description="Helical" evidence="7">
    <location>
        <begin position="324"/>
        <end position="341"/>
    </location>
</feature>
<feature type="region of interest" description="Disordered" evidence="6">
    <location>
        <begin position="1"/>
        <end position="23"/>
    </location>
</feature>
<keyword evidence="9" id="KW-1185">Reference proteome</keyword>
<dbReference type="Gene3D" id="1.20.1250.20">
    <property type="entry name" value="MFS general substrate transporter like domains"/>
    <property type="match status" value="2"/>
</dbReference>
<feature type="transmembrane region" description="Helical" evidence="7">
    <location>
        <begin position="382"/>
        <end position="401"/>
    </location>
</feature>
<feature type="transmembrane region" description="Helical" evidence="7">
    <location>
        <begin position="407"/>
        <end position="431"/>
    </location>
</feature>
<feature type="transmembrane region" description="Helical" evidence="7">
    <location>
        <begin position="259"/>
        <end position="285"/>
    </location>
</feature>
<keyword evidence="3 7" id="KW-0812">Transmembrane</keyword>
<dbReference type="SUPFAM" id="SSF103473">
    <property type="entry name" value="MFS general substrate transporter"/>
    <property type="match status" value="1"/>
</dbReference>
<gene>
    <name evidence="8" type="ORF">WKI68_43480</name>
</gene>
<sequence length="461" mass="45762">MTATPAPSPSPVATSGTGVGAAAETDGRRAPLILRNRAFAAVWLGQVLTQGAVRMFQVGVSWWIVAYAVREAPGLASGLFMAVCTLPAVALAPVVAGAIARFAHRSVLRTAAGLAGTASGALALWAHGGGLPLTAVYAAALALATCQAFFDPCLTTSVPELVDDADIEAATGFELSTQSLAGLGGALLGALTVDRAGVAGLAAGCAAAYLGAALLVASARFRTAGTAATATGTAGSDPSASTATPQRRPLRRILAELPYVRRILICFTAANLFTTAVFVVIPLYTRSVLHGGGGTVALLEASLGLGALIGAFTGTRLPGRPTVAGAYCLGVMALALALPGLVAHRPAVAGCLAVAGWCAGAVSVRFVALFQRLVPTADKPGFFAVMQAVLGASLPVASLAFGSAGDFLSPQTLCLVQGVGLLPAACALALLGSRTPAPPATDPEAESGVTGRGSQSAGGDR</sequence>
<reference evidence="8 9" key="1">
    <citation type="submission" date="2024-03" db="EMBL/GenBank/DDBJ databases">
        <title>Novel Streptomyces species of biotechnological and ecological value are a feature of Machair soil.</title>
        <authorList>
            <person name="Prole J.R."/>
            <person name="Goodfellow M."/>
            <person name="Allenby N."/>
            <person name="Ward A.C."/>
        </authorList>
    </citation>
    <scope>NUCLEOTIDE SEQUENCE [LARGE SCALE GENOMIC DNA]</scope>
    <source>
        <strain evidence="8 9">MS1.HAVA.3</strain>
    </source>
</reference>
<comment type="subcellular location">
    <subcellularLocation>
        <location evidence="1">Cell membrane</location>
        <topology evidence="1">Multi-pass membrane protein</topology>
    </subcellularLocation>
</comment>
<feature type="compositionally biased region" description="Pro residues" evidence="6">
    <location>
        <begin position="1"/>
        <end position="10"/>
    </location>
</feature>
<evidence type="ECO:0000256" key="5">
    <source>
        <dbReference type="ARBA" id="ARBA00023136"/>
    </source>
</evidence>
<dbReference type="PANTHER" id="PTHR23513">
    <property type="entry name" value="INTEGRAL MEMBRANE EFFLUX PROTEIN-RELATED"/>
    <property type="match status" value="1"/>
</dbReference>
<keyword evidence="4 7" id="KW-1133">Transmembrane helix</keyword>
<evidence type="ECO:0000256" key="6">
    <source>
        <dbReference type="SAM" id="MobiDB-lite"/>
    </source>
</evidence>
<keyword evidence="2" id="KW-1003">Cell membrane</keyword>
<evidence type="ECO:0000256" key="3">
    <source>
        <dbReference type="ARBA" id="ARBA00022692"/>
    </source>
</evidence>